<evidence type="ECO:0000313" key="13">
    <source>
        <dbReference type="EMBL" id="QAR32544.1"/>
    </source>
</evidence>
<dbReference type="RefSeq" id="WP_128465831.1">
    <property type="nucleotide sequence ID" value="NZ_CP035108.1"/>
</dbReference>
<evidence type="ECO:0000259" key="12">
    <source>
        <dbReference type="PROSITE" id="PS50885"/>
    </source>
</evidence>
<dbReference type="SMART" id="SM00304">
    <property type="entry name" value="HAMP"/>
    <property type="match status" value="1"/>
</dbReference>
<dbReference type="CDD" id="cd11386">
    <property type="entry name" value="MCP_signal"/>
    <property type="match status" value="1"/>
</dbReference>
<dbReference type="OrthoDB" id="9760371at2"/>
<evidence type="ECO:0000256" key="8">
    <source>
        <dbReference type="ARBA" id="ARBA00029447"/>
    </source>
</evidence>
<dbReference type="InterPro" id="IPR004090">
    <property type="entry name" value="Chemotax_Me-accpt_rcpt"/>
</dbReference>
<feature type="domain" description="Methyl-accepting transducer" evidence="11">
    <location>
        <begin position="362"/>
        <end position="598"/>
    </location>
</feature>
<dbReference type="SUPFAM" id="SSF58104">
    <property type="entry name" value="Methyl-accepting chemotaxis protein (MCP) signaling domain"/>
    <property type="match status" value="1"/>
</dbReference>
<feature type="domain" description="HAMP" evidence="12">
    <location>
        <begin position="303"/>
        <end position="357"/>
    </location>
</feature>
<dbReference type="InterPro" id="IPR004089">
    <property type="entry name" value="MCPsignal_dom"/>
</dbReference>
<dbReference type="FunFam" id="1.10.287.950:FF:000001">
    <property type="entry name" value="Methyl-accepting chemotaxis sensory transducer"/>
    <property type="match status" value="1"/>
</dbReference>
<keyword evidence="10" id="KW-0175">Coiled coil</keyword>
<reference evidence="13 14" key="1">
    <citation type="submission" date="2019-01" db="EMBL/GenBank/DDBJ databases">
        <title>Geovibrio thiophilus DSM 11263, complete genome.</title>
        <authorList>
            <person name="Spring S."/>
            <person name="Bunk B."/>
            <person name="Sproer C."/>
        </authorList>
    </citation>
    <scope>NUCLEOTIDE SEQUENCE [LARGE SCALE GENOMIC DNA]</scope>
    <source>
        <strain evidence="13 14">DSM 11263</strain>
    </source>
</reference>
<gene>
    <name evidence="13" type="ORF">EP073_03730</name>
</gene>
<organism evidence="13 14">
    <name type="scientific">Geovibrio thiophilus</name>
    <dbReference type="NCBI Taxonomy" id="139438"/>
    <lineage>
        <taxon>Bacteria</taxon>
        <taxon>Pseudomonadati</taxon>
        <taxon>Deferribacterota</taxon>
        <taxon>Deferribacteres</taxon>
        <taxon>Deferribacterales</taxon>
        <taxon>Geovibrionaceae</taxon>
        <taxon>Geovibrio</taxon>
    </lineage>
</organism>
<evidence type="ECO:0000256" key="2">
    <source>
        <dbReference type="ARBA" id="ARBA00022475"/>
    </source>
</evidence>
<dbReference type="PROSITE" id="PS50111">
    <property type="entry name" value="CHEMOTAXIS_TRANSDUC_2"/>
    <property type="match status" value="1"/>
</dbReference>
<dbReference type="PROSITE" id="PS50885">
    <property type="entry name" value="HAMP"/>
    <property type="match status" value="1"/>
</dbReference>
<comment type="subcellular location">
    <subcellularLocation>
        <location evidence="1">Cell membrane</location>
        <topology evidence="1">Multi-pass membrane protein</topology>
    </subcellularLocation>
</comment>
<evidence type="ECO:0000313" key="14">
    <source>
        <dbReference type="Proteomes" id="UP000287502"/>
    </source>
</evidence>
<evidence type="ECO:0000256" key="1">
    <source>
        <dbReference type="ARBA" id="ARBA00004651"/>
    </source>
</evidence>
<dbReference type="InterPro" id="IPR033479">
    <property type="entry name" value="dCache_1"/>
</dbReference>
<keyword evidence="14" id="KW-1185">Reference proteome</keyword>
<accession>A0A410JWK5</accession>
<dbReference type="InterPro" id="IPR029151">
    <property type="entry name" value="Sensor-like_sf"/>
</dbReference>
<dbReference type="GO" id="GO:0007165">
    <property type="term" value="P:signal transduction"/>
    <property type="evidence" value="ECO:0007669"/>
    <property type="project" value="UniProtKB-KW"/>
</dbReference>
<evidence type="ECO:0000256" key="5">
    <source>
        <dbReference type="ARBA" id="ARBA00022989"/>
    </source>
</evidence>
<dbReference type="SUPFAM" id="SSF103190">
    <property type="entry name" value="Sensory domain-like"/>
    <property type="match status" value="1"/>
</dbReference>
<evidence type="ECO:0000256" key="3">
    <source>
        <dbReference type="ARBA" id="ARBA00022500"/>
    </source>
</evidence>
<evidence type="ECO:0000256" key="9">
    <source>
        <dbReference type="PROSITE-ProRule" id="PRU00284"/>
    </source>
</evidence>
<dbReference type="AlphaFoldDB" id="A0A410JWK5"/>
<dbReference type="CDD" id="cd06225">
    <property type="entry name" value="HAMP"/>
    <property type="match status" value="1"/>
</dbReference>
<feature type="coiled-coil region" evidence="10">
    <location>
        <begin position="391"/>
        <end position="429"/>
    </location>
</feature>
<proteinExistence type="inferred from homology"/>
<keyword evidence="3" id="KW-0145">Chemotaxis</keyword>
<keyword evidence="5" id="KW-1133">Transmembrane helix</keyword>
<dbReference type="SMART" id="SM00283">
    <property type="entry name" value="MA"/>
    <property type="match status" value="1"/>
</dbReference>
<dbReference type="Pfam" id="PF00015">
    <property type="entry name" value="MCPsignal"/>
    <property type="match status" value="1"/>
</dbReference>
<keyword evidence="6" id="KW-0472">Membrane</keyword>
<name>A0A410JWK5_9BACT</name>
<evidence type="ECO:0000259" key="11">
    <source>
        <dbReference type="PROSITE" id="PS50111"/>
    </source>
</evidence>
<dbReference type="CDD" id="cd12912">
    <property type="entry name" value="PDC2_MCP_like"/>
    <property type="match status" value="1"/>
</dbReference>
<dbReference type="EMBL" id="CP035108">
    <property type="protein sequence ID" value="QAR32544.1"/>
    <property type="molecule type" value="Genomic_DNA"/>
</dbReference>
<comment type="similarity">
    <text evidence="8">Belongs to the methyl-accepting chemotaxis (MCP) protein family.</text>
</comment>
<keyword evidence="4" id="KW-0812">Transmembrane</keyword>
<dbReference type="Pfam" id="PF00672">
    <property type="entry name" value="HAMP"/>
    <property type="match status" value="1"/>
</dbReference>
<dbReference type="Proteomes" id="UP000287502">
    <property type="component" value="Chromosome"/>
</dbReference>
<dbReference type="PANTHER" id="PTHR32089:SF112">
    <property type="entry name" value="LYSOZYME-LIKE PROTEIN-RELATED"/>
    <property type="match status" value="1"/>
</dbReference>
<evidence type="ECO:0000256" key="4">
    <source>
        <dbReference type="ARBA" id="ARBA00022692"/>
    </source>
</evidence>
<dbReference type="Gene3D" id="3.30.450.20">
    <property type="entry name" value="PAS domain"/>
    <property type="match status" value="2"/>
</dbReference>
<protein>
    <submittedName>
        <fullName evidence="13">Methyl-accepting chemotaxis protein</fullName>
    </submittedName>
</protein>
<keyword evidence="2" id="KW-1003">Cell membrane</keyword>
<keyword evidence="7 9" id="KW-0807">Transducer</keyword>
<dbReference type="GO" id="GO:0006935">
    <property type="term" value="P:chemotaxis"/>
    <property type="evidence" value="ECO:0007669"/>
    <property type="project" value="UniProtKB-KW"/>
</dbReference>
<dbReference type="InterPro" id="IPR003660">
    <property type="entry name" value="HAMP_dom"/>
</dbReference>
<dbReference type="PRINTS" id="PR00260">
    <property type="entry name" value="CHEMTRNSDUCR"/>
</dbReference>
<sequence length="634" mass="68528">MSLKLKLFIITLAVFLISSAILNIQSYGDKKDLSRGIINSSQKAVSDETALYVDAWSKSKMKAVDVFAEDLGNKGEYALSDIDNLTKNLKLVSDSHAFDLMYVGVEATGEFLPSDHINLPADYDPRKRPWYQGAKSNNAVSATEPYADAEDGRLIISFMKPVYQGGRFAGVLASDVTMTDIVTSVLSRSSGNEGFTFITNKDGVILVHRNKEYVLSKKLSDLDPKLGSIESIINSREGTVPFKTDGQDYLLSGSAVPSLGWYVFTAISDEAVFGDVHSKLLKQIFTGFLITALSVLVIFFFTKKLLSPIDTLVTRLQDIAEGEADLSKRLDETRTDELGTVAKLFNRFMQRIQDIIRQVDDLAGTMTDSSSELAHAVTGISEGLGHQTGDTNELAAAIEEMNQTIQQIAENASSTAEQANNTLKSAEYSKDSVMGTVQKVADIAAFIKESASVIESVGASSGKISEIVNVINDIADQTNLLALNAAIEAARAGEHGRGFAVVADEVRKLAERTQRATQEITSMIGGLQSSTKDAVSKVEGGVKHAQAGTEQANRAELSIGEIIQNTNTTSDMATQIATAAEQQSATTDEIAKTVDRIKTVSESNTKELMEISSATGKLSRLADELHNAVRMFRI</sequence>
<dbReference type="CDD" id="cd12913">
    <property type="entry name" value="PDC1_MCP_like"/>
    <property type="match status" value="1"/>
</dbReference>
<dbReference type="KEGG" id="gtl:EP073_03730"/>
<dbReference type="GO" id="GO:0005886">
    <property type="term" value="C:plasma membrane"/>
    <property type="evidence" value="ECO:0007669"/>
    <property type="project" value="UniProtKB-SubCell"/>
</dbReference>
<dbReference type="Pfam" id="PF02743">
    <property type="entry name" value="dCache_1"/>
    <property type="match status" value="1"/>
</dbReference>
<evidence type="ECO:0000256" key="10">
    <source>
        <dbReference type="SAM" id="Coils"/>
    </source>
</evidence>
<evidence type="ECO:0000256" key="7">
    <source>
        <dbReference type="ARBA" id="ARBA00023224"/>
    </source>
</evidence>
<dbReference type="PANTHER" id="PTHR32089">
    <property type="entry name" value="METHYL-ACCEPTING CHEMOTAXIS PROTEIN MCPB"/>
    <property type="match status" value="1"/>
</dbReference>
<dbReference type="GO" id="GO:0004888">
    <property type="term" value="F:transmembrane signaling receptor activity"/>
    <property type="evidence" value="ECO:0007669"/>
    <property type="project" value="InterPro"/>
</dbReference>
<evidence type="ECO:0000256" key="6">
    <source>
        <dbReference type="ARBA" id="ARBA00023136"/>
    </source>
</evidence>
<dbReference type="Gene3D" id="1.10.287.950">
    <property type="entry name" value="Methyl-accepting chemotaxis protein"/>
    <property type="match status" value="1"/>
</dbReference>